<gene>
    <name evidence="1" type="ORF">SI8410_15019031</name>
</gene>
<keyword evidence="2" id="KW-1185">Reference proteome</keyword>
<evidence type="ECO:0000313" key="2">
    <source>
        <dbReference type="Proteomes" id="UP000663760"/>
    </source>
</evidence>
<dbReference type="Proteomes" id="UP000663760">
    <property type="component" value="Chromosome 15"/>
</dbReference>
<proteinExistence type="predicted"/>
<name>A0A7I8LEB2_SPIIN</name>
<organism evidence="1 2">
    <name type="scientific">Spirodela intermedia</name>
    <name type="common">Intermediate duckweed</name>
    <dbReference type="NCBI Taxonomy" id="51605"/>
    <lineage>
        <taxon>Eukaryota</taxon>
        <taxon>Viridiplantae</taxon>
        <taxon>Streptophyta</taxon>
        <taxon>Embryophyta</taxon>
        <taxon>Tracheophyta</taxon>
        <taxon>Spermatophyta</taxon>
        <taxon>Magnoliopsida</taxon>
        <taxon>Liliopsida</taxon>
        <taxon>Araceae</taxon>
        <taxon>Lemnoideae</taxon>
        <taxon>Spirodela</taxon>
    </lineage>
</organism>
<evidence type="ECO:0000313" key="1">
    <source>
        <dbReference type="EMBL" id="CAA7408353.1"/>
    </source>
</evidence>
<reference evidence="1" key="1">
    <citation type="submission" date="2020-02" db="EMBL/GenBank/DDBJ databases">
        <authorList>
            <person name="Scholz U."/>
            <person name="Mascher M."/>
            <person name="Fiebig A."/>
        </authorList>
    </citation>
    <scope>NUCLEOTIDE SEQUENCE</scope>
</reference>
<dbReference type="EMBL" id="LR746278">
    <property type="protein sequence ID" value="CAA7408353.1"/>
    <property type="molecule type" value="Genomic_DNA"/>
</dbReference>
<protein>
    <submittedName>
        <fullName evidence="1">Uncharacterized protein</fullName>
    </submittedName>
</protein>
<accession>A0A7I8LEB2</accession>
<dbReference type="AlphaFoldDB" id="A0A7I8LEB2"/>
<sequence>MQKIIHLHGFSKSILSNICFIFTS</sequence>